<reference evidence="1" key="1">
    <citation type="submission" date="2006-10" db="EMBL/GenBank/DDBJ databases">
        <authorList>
            <person name="Amadeo P."/>
            <person name="Zhao Q."/>
            <person name="Wortman J."/>
            <person name="Fraser-Liggett C."/>
            <person name="Carlton J."/>
        </authorList>
    </citation>
    <scope>NUCLEOTIDE SEQUENCE</scope>
    <source>
        <strain evidence="1">G3</strain>
    </source>
</reference>
<dbReference type="InterPro" id="IPR036322">
    <property type="entry name" value="WD40_repeat_dom_sf"/>
</dbReference>
<evidence type="ECO:0000313" key="2">
    <source>
        <dbReference type="Proteomes" id="UP000001542"/>
    </source>
</evidence>
<dbReference type="KEGG" id="tva:4758243"/>
<dbReference type="VEuPathDB" id="TrichDB:TVAGG3_0281290"/>
<sequence>MKTILARTDPSCSFSLALTEDSNLIVYSISKNILNVLTTFHVDCIDAQFLPSSLGLAFIIAEKDGSLTIYRQDMAWKTYKIENFKSFSSCLRVSPYPPEARIGCISNGEIMIFNLLFEQQPTLLPIRRFAYPNKFKYFNFGLNDTIFAVYDDMIWRFNFNKKVTSEPFKTTDKPVAIEPNPCNADLAAIIFENDKVGIIGIVDGIFSERLLTPIQHNVHSVKNIMWSPLGTSLLIGGDIIEEWKEVSPGNWCLSK</sequence>
<protein>
    <recommendedName>
        <fullName evidence="3">Anaphase-promoting complex subunit 4 WD40 domain-containing protein</fullName>
    </recommendedName>
</protein>
<name>A2F3V4_TRIV3</name>
<dbReference type="SMR" id="A2F3V4"/>
<dbReference type="InParanoid" id="A2F3V4"/>
<dbReference type="RefSeq" id="XP_001313352.1">
    <property type="nucleotide sequence ID" value="XM_001313351.1"/>
</dbReference>
<dbReference type="AlphaFoldDB" id="A2F3V4"/>
<dbReference type="SUPFAM" id="SSF50978">
    <property type="entry name" value="WD40 repeat-like"/>
    <property type="match status" value="1"/>
</dbReference>
<dbReference type="Proteomes" id="UP000001542">
    <property type="component" value="Unassembled WGS sequence"/>
</dbReference>
<accession>A2F3V4</accession>
<evidence type="ECO:0008006" key="3">
    <source>
        <dbReference type="Google" id="ProtNLM"/>
    </source>
</evidence>
<proteinExistence type="predicted"/>
<evidence type="ECO:0000313" key="1">
    <source>
        <dbReference type="EMBL" id="EAY00423.1"/>
    </source>
</evidence>
<dbReference type="EMBL" id="DS113602">
    <property type="protein sequence ID" value="EAY00423.1"/>
    <property type="molecule type" value="Genomic_DNA"/>
</dbReference>
<gene>
    <name evidence="1" type="ORF">TVAG_114270</name>
</gene>
<organism evidence="1 2">
    <name type="scientific">Trichomonas vaginalis (strain ATCC PRA-98 / G3)</name>
    <dbReference type="NCBI Taxonomy" id="412133"/>
    <lineage>
        <taxon>Eukaryota</taxon>
        <taxon>Metamonada</taxon>
        <taxon>Parabasalia</taxon>
        <taxon>Trichomonadida</taxon>
        <taxon>Trichomonadidae</taxon>
        <taxon>Trichomonas</taxon>
    </lineage>
</organism>
<keyword evidence="2" id="KW-1185">Reference proteome</keyword>
<reference evidence="1" key="2">
    <citation type="journal article" date="2007" name="Science">
        <title>Draft genome sequence of the sexually transmitted pathogen Trichomonas vaginalis.</title>
        <authorList>
            <person name="Carlton J.M."/>
            <person name="Hirt R.P."/>
            <person name="Silva J.C."/>
            <person name="Delcher A.L."/>
            <person name="Schatz M."/>
            <person name="Zhao Q."/>
            <person name="Wortman J.R."/>
            <person name="Bidwell S.L."/>
            <person name="Alsmark U.C.M."/>
            <person name="Besteiro S."/>
            <person name="Sicheritz-Ponten T."/>
            <person name="Noel C.J."/>
            <person name="Dacks J.B."/>
            <person name="Foster P.G."/>
            <person name="Simillion C."/>
            <person name="Van de Peer Y."/>
            <person name="Miranda-Saavedra D."/>
            <person name="Barton G.J."/>
            <person name="Westrop G.D."/>
            <person name="Mueller S."/>
            <person name="Dessi D."/>
            <person name="Fiori P.L."/>
            <person name="Ren Q."/>
            <person name="Paulsen I."/>
            <person name="Zhang H."/>
            <person name="Bastida-Corcuera F.D."/>
            <person name="Simoes-Barbosa A."/>
            <person name="Brown M.T."/>
            <person name="Hayes R.D."/>
            <person name="Mukherjee M."/>
            <person name="Okumura C.Y."/>
            <person name="Schneider R."/>
            <person name="Smith A.J."/>
            <person name="Vanacova S."/>
            <person name="Villalvazo M."/>
            <person name="Haas B.J."/>
            <person name="Pertea M."/>
            <person name="Feldblyum T.V."/>
            <person name="Utterback T.R."/>
            <person name="Shu C.L."/>
            <person name="Osoegawa K."/>
            <person name="de Jong P.J."/>
            <person name="Hrdy I."/>
            <person name="Horvathova L."/>
            <person name="Zubacova Z."/>
            <person name="Dolezal P."/>
            <person name="Malik S.B."/>
            <person name="Logsdon J.M. Jr."/>
            <person name="Henze K."/>
            <person name="Gupta A."/>
            <person name="Wang C.C."/>
            <person name="Dunne R.L."/>
            <person name="Upcroft J.A."/>
            <person name="Upcroft P."/>
            <person name="White O."/>
            <person name="Salzberg S.L."/>
            <person name="Tang P."/>
            <person name="Chiu C.-H."/>
            <person name="Lee Y.-S."/>
            <person name="Embley T.M."/>
            <person name="Coombs G.H."/>
            <person name="Mottram J.C."/>
            <person name="Tachezy J."/>
            <person name="Fraser-Liggett C.M."/>
            <person name="Johnson P.J."/>
        </authorList>
    </citation>
    <scope>NUCLEOTIDE SEQUENCE [LARGE SCALE GENOMIC DNA]</scope>
    <source>
        <strain evidence="1">G3</strain>
    </source>
</reference>
<dbReference type="VEuPathDB" id="TrichDB:TVAG_114270"/>